<evidence type="ECO:0000313" key="1">
    <source>
        <dbReference type="EMBL" id="MPN51420.1"/>
    </source>
</evidence>
<gene>
    <name evidence="1" type="ORF">SDC9_199065</name>
</gene>
<name>A0A645IJV8_9ZZZZ</name>
<dbReference type="EMBL" id="VSSQ01116515">
    <property type="protein sequence ID" value="MPN51420.1"/>
    <property type="molecule type" value="Genomic_DNA"/>
</dbReference>
<reference evidence="1" key="1">
    <citation type="submission" date="2019-08" db="EMBL/GenBank/DDBJ databases">
        <authorList>
            <person name="Kucharzyk K."/>
            <person name="Murdoch R.W."/>
            <person name="Higgins S."/>
            <person name="Loffler F."/>
        </authorList>
    </citation>
    <scope>NUCLEOTIDE SEQUENCE</scope>
</reference>
<comment type="caution">
    <text evidence="1">The sequence shown here is derived from an EMBL/GenBank/DDBJ whole genome shotgun (WGS) entry which is preliminary data.</text>
</comment>
<protein>
    <submittedName>
        <fullName evidence="1">Uncharacterized protein</fullName>
    </submittedName>
</protein>
<proteinExistence type="predicted"/>
<sequence length="94" mass="10633">MISGGWEFLDHAHSTTNVDIIVDRICKNSKTTSTPGIYKNVKEKVLPRLISDGSLELSDDGRFVKRVMPYPVSSKYHVLKHILQNPVLITQQIN</sequence>
<dbReference type="AlphaFoldDB" id="A0A645IJV8"/>
<accession>A0A645IJV8</accession>
<organism evidence="1">
    <name type="scientific">bioreactor metagenome</name>
    <dbReference type="NCBI Taxonomy" id="1076179"/>
    <lineage>
        <taxon>unclassified sequences</taxon>
        <taxon>metagenomes</taxon>
        <taxon>ecological metagenomes</taxon>
    </lineage>
</organism>